<gene>
    <name evidence="1" type="ORF">BDV23DRAFT_187447</name>
</gene>
<sequence length="195" mass="21890">MYDHAGGGYAFLRWTRVADDPFHMESLARKAAEEPLSSSPIERATAQILMDQIQHEQHNFPQIEILFPDEYEGPEGYPPKTSNLITPRIISKLSHPQQDTCARSPPQRLFVTPRPRNTNQVFPWSVRGLVETANGENTQSRTVSQYPVGTCAMLPKELHGVVDGSVMPVLISGHIQTAVYGIAERAAEMIIKRWQ</sequence>
<proteinExistence type="predicted"/>
<dbReference type="OrthoDB" id="269227at2759"/>
<name>A0A5N7BWN4_PETAA</name>
<dbReference type="AlphaFoldDB" id="A0A5N7BWN4"/>
<dbReference type="InterPro" id="IPR036188">
    <property type="entry name" value="FAD/NAD-bd_sf"/>
</dbReference>
<accession>A0A5N7BWN4</accession>
<dbReference type="EMBL" id="ML735315">
    <property type="protein sequence ID" value="KAE8386244.1"/>
    <property type="molecule type" value="Genomic_DNA"/>
</dbReference>
<dbReference type="Gene3D" id="3.50.50.60">
    <property type="entry name" value="FAD/NAD(P)-binding domain"/>
    <property type="match status" value="1"/>
</dbReference>
<organism evidence="1">
    <name type="scientific">Petromyces alliaceus</name>
    <name type="common">Aspergillus alliaceus</name>
    <dbReference type="NCBI Taxonomy" id="209559"/>
    <lineage>
        <taxon>Eukaryota</taxon>
        <taxon>Fungi</taxon>
        <taxon>Dikarya</taxon>
        <taxon>Ascomycota</taxon>
        <taxon>Pezizomycotina</taxon>
        <taxon>Eurotiomycetes</taxon>
        <taxon>Eurotiomycetidae</taxon>
        <taxon>Eurotiales</taxon>
        <taxon>Aspergillaceae</taxon>
        <taxon>Aspergillus</taxon>
        <taxon>Aspergillus subgen. Circumdati</taxon>
    </lineage>
</organism>
<dbReference type="Proteomes" id="UP000326877">
    <property type="component" value="Unassembled WGS sequence"/>
</dbReference>
<evidence type="ECO:0000313" key="1">
    <source>
        <dbReference type="EMBL" id="KAE8386244.1"/>
    </source>
</evidence>
<reference evidence="1" key="1">
    <citation type="submission" date="2019-04" db="EMBL/GenBank/DDBJ databases">
        <title>Friends and foes A comparative genomics studyof 23 Aspergillus species from section Flavi.</title>
        <authorList>
            <consortium name="DOE Joint Genome Institute"/>
            <person name="Kjaerbolling I."/>
            <person name="Vesth T."/>
            <person name="Frisvad J.C."/>
            <person name="Nybo J.L."/>
            <person name="Theobald S."/>
            <person name="Kildgaard S."/>
            <person name="Isbrandt T."/>
            <person name="Kuo A."/>
            <person name="Sato A."/>
            <person name="Lyhne E.K."/>
            <person name="Kogle M.E."/>
            <person name="Wiebenga A."/>
            <person name="Kun R.S."/>
            <person name="Lubbers R.J."/>
            <person name="Makela M.R."/>
            <person name="Barry K."/>
            <person name="Chovatia M."/>
            <person name="Clum A."/>
            <person name="Daum C."/>
            <person name="Haridas S."/>
            <person name="He G."/>
            <person name="LaButti K."/>
            <person name="Lipzen A."/>
            <person name="Mondo S."/>
            <person name="Riley R."/>
            <person name="Salamov A."/>
            <person name="Simmons B.A."/>
            <person name="Magnuson J.K."/>
            <person name="Henrissat B."/>
            <person name="Mortensen U.H."/>
            <person name="Larsen T.O."/>
            <person name="Devries R.P."/>
            <person name="Grigoriev I.V."/>
            <person name="Machida M."/>
            <person name="Baker S.E."/>
            <person name="Andersen M.R."/>
        </authorList>
    </citation>
    <scope>NUCLEOTIDE SEQUENCE [LARGE SCALE GENOMIC DNA]</scope>
    <source>
        <strain evidence="1">IBT 14317</strain>
    </source>
</reference>
<dbReference type="SUPFAM" id="SSF51905">
    <property type="entry name" value="FAD/NAD(P)-binding domain"/>
    <property type="match status" value="1"/>
</dbReference>
<protein>
    <recommendedName>
        <fullName evidence="2">Glucose-methanol-choline oxidoreductase C-terminal domain-containing protein</fullName>
    </recommendedName>
</protein>
<evidence type="ECO:0008006" key="2">
    <source>
        <dbReference type="Google" id="ProtNLM"/>
    </source>
</evidence>